<evidence type="ECO:0000313" key="5">
    <source>
        <dbReference type="Proteomes" id="UP000180098"/>
    </source>
</evidence>
<dbReference type="AlphaFoldDB" id="A0A1S2LV00"/>
<evidence type="ECO:0000256" key="1">
    <source>
        <dbReference type="ARBA" id="ARBA00022603"/>
    </source>
</evidence>
<keyword evidence="2 4" id="KW-0808">Transferase</keyword>
<keyword evidence="5" id="KW-1185">Reference proteome</keyword>
<name>A0A1S2LV00_9BACI</name>
<gene>
    <name evidence="4" type="ORF">BKP35_04145</name>
</gene>
<keyword evidence="1 4" id="KW-0489">Methyltransferase</keyword>
<dbReference type="PANTHER" id="PTHR43861:SF1">
    <property type="entry name" value="TRANS-ACONITATE 2-METHYLTRANSFERASE"/>
    <property type="match status" value="1"/>
</dbReference>
<dbReference type="OrthoDB" id="9811589at2"/>
<dbReference type="GO" id="GO:0008168">
    <property type="term" value="F:methyltransferase activity"/>
    <property type="evidence" value="ECO:0007669"/>
    <property type="project" value="UniProtKB-KW"/>
</dbReference>
<comment type="caution">
    <text evidence="4">The sequence shown here is derived from an EMBL/GenBank/DDBJ whole genome shotgun (WGS) entry which is preliminary data.</text>
</comment>
<dbReference type="Gene3D" id="2.20.25.110">
    <property type="entry name" value="S-adenosyl-L-methionine-dependent methyltransferases"/>
    <property type="match status" value="1"/>
</dbReference>
<sequence>MSYEKFAYLYDQLMIDAPYEEWVSFVLKMIEMNNVDCKKLLDVGCGTGNIAIPLNKQGISVTAVDLSEEMLLVAQQKSEREDAKVRFFQQDMRHLESLGLYNVVISLCDTINYLADEAEVASTFQGIFEHLDKSGMFIFDVHTPYKINKIFNGSTYAYNGEEISYIWECFQGEESNSVEHDLSFFVQTDEGVYERFDELHKQRTYSLTFYKNALEESGFEIISITSDFSTDTFNENDERWFFVAKKLN</sequence>
<proteinExistence type="predicted"/>
<reference evidence="4 5" key="1">
    <citation type="submission" date="2016-10" db="EMBL/GenBank/DDBJ databases">
        <title>Draft genome sequences of four alkaliphilic bacteria belonging to the Anaerobacillus genus.</title>
        <authorList>
            <person name="Bassil N.M."/>
            <person name="Lloyd J.R."/>
        </authorList>
    </citation>
    <scope>NUCLEOTIDE SEQUENCE [LARGE SCALE GENOMIC DNA]</scope>
    <source>
        <strain evidence="4 5">DSM 15340</strain>
    </source>
</reference>
<protein>
    <submittedName>
        <fullName evidence="4">SAM-dependent methyltransferase</fullName>
    </submittedName>
</protein>
<dbReference type="InterPro" id="IPR029063">
    <property type="entry name" value="SAM-dependent_MTases_sf"/>
</dbReference>
<dbReference type="Proteomes" id="UP000180098">
    <property type="component" value="Unassembled WGS sequence"/>
</dbReference>
<evidence type="ECO:0000259" key="3">
    <source>
        <dbReference type="Pfam" id="PF13649"/>
    </source>
</evidence>
<evidence type="ECO:0000256" key="2">
    <source>
        <dbReference type="ARBA" id="ARBA00022679"/>
    </source>
</evidence>
<dbReference type="Gene3D" id="3.40.50.150">
    <property type="entry name" value="Vaccinia Virus protein VP39"/>
    <property type="match status" value="1"/>
</dbReference>
<dbReference type="PANTHER" id="PTHR43861">
    <property type="entry name" value="TRANS-ACONITATE 2-METHYLTRANSFERASE-RELATED"/>
    <property type="match status" value="1"/>
</dbReference>
<dbReference type="EMBL" id="MLQQ01000001">
    <property type="protein sequence ID" value="OIJ16176.1"/>
    <property type="molecule type" value="Genomic_DNA"/>
</dbReference>
<dbReference type="GO" id="GO:0032259">
    <property type="term" value="P:methylation"/>
    <property type="evidence" value="ECO:0007669"/>
    <property type="project" value="UniProtKB-KW"/>
</dbReference>
<organism evidence="4 5">
    <name type="scientific">Anaerobacillus arseniciselenatis</name>
    <dbReference type="NCBI Taxonomy" id="85682"/>
    <lineage>
        <taxon>Bacteria</taxon>
        <taxon>Bacillati</taxon>
        <taxon>Bacillota</taxon>
        <taxon>Bacilli</taxon>
        <taxon>Bacillales</taxon>
        <taxon>Bacillaceae</taxon>
        <taxon>Anaerobacillus</taxon>
    </lineage>
</organism>
<evidence type="ECO:0000313" key="4">
    <source>
        <dbReference type="EMBL" id="OIJ16176.1"/>
    </source>
</evidence>
<dbReference type="CDD" id="cd02440">
    <property type="entry name" value="AdoMet_MTases"/>
    <property type="match status" value="1"/>
</dbReference>
<dbReference type="RefSeq" id="WP_071312101.1">
    <property type="nucleotide sequence ID" value="NZ_MLQQ01000001.1"/>
</dbReference>
<dbReference type="Pfam" id="PF13649">
    <property type="entry name" value="Methyltransf_25"/>
    <property type="match status" value="1"/>
</dbReference>
<accession>A0A1S2LV00</accession>
<dbReference type="SUPFAM" id="SSF53335">
    <property type="entry name" value="S-adenosyl-L-methionine-dependent methyltransferases"/>
    <property type="match status" value="1"/>
</dbReference>
<dbReference type="InterPro" id="IPR041698">
    <property type="entry name" value="Methyltransf_25"/>
</dbReference>
<feature type="domain" description="Methyltransferase" evidence="3">
    <location>
        <begin position="41"/>
        <end position="135"/>
    </location>
</feature>